<evidence type="ECO:0000313" key="2">
    <source>
        <dbReference type="EMBL" id="NEW71008.1"/>
    </source>
</evidence>
<accession>A0A6G4ACR6</accession>
<evidence type="ECO:0000313" key="3">
    <source>
        <dbReference type="Proteomes" id="UP000476310"/>
    </source>
</evidence>
<gene>
    <name evidence="2" type="ORF">G4H13_11460</name>
</gene>
<sequence>MEQAGRARARQLCDEDELSFREIAVALEADGIRPKRGDRWHPEIVRRMLANPTDKPPTLYPRQRTS</sequence>
<comment type="caution">
    <text evidence="2">The sequence shown here is derived from an EMBL/GenBank/DDBJ whole genome shotgun (WGS) entry which is preliminary data.</text>
</comment>
<dbReference type="GO" id="GO:0003677">
    <property type="term" value="F:DNA binding"/>
    <property type="evidence" value="ECO:0007669"/>
    <property type="project" value="InterPro"/>
</dbReference>
<dbReference type="InterPro" id="IPR011109">
    <property type="entry name" value="DNA_bind_recombinase_dom"/>
</dbReference>
<dbReference type="Proteomes" id="UP000476310">
    <property type="component" value="Unassembled WGS sequence"/>
</dbReference>
<reference evidence="2" key="1">
    <citation type="submission" date="2020-02" db="EMBL/GenBank/DDBJ databases">
        <title>A new Streptomyces sp. for controlling soil-borne diseases.</title>
        <authorList>
            <person name="Li X."/>
            <person name="Tian Y."/>
            <person name="Gao K."/>
        </authorList>
    </citation>
    <scope>NUCLEOTIDE SEQUENCE [LARGE SCALE GENOMIC DNA]</scope>
    <source>
        <strain evidence="2">0250</strain>
    </source>
</reference>
<proteinExistence type="predicted"/>
<dbReference type="GO" id="GO:0000150">
    <property type="term" value="F:DNA strand exchange activity"/>
    <property type="evidence" value="ECO:0007669"/>
    <property type="project" value="InterPro"/>
</dbReference>
<dbReference type="Pfam" id="PF07508">
    <property type="entry name" value="Recombinase"/>
    <property type="match status" value="1"/>
</dbReference>
<feature type="domain" description="Recombinase" evidence="1">
    <location>
        <begin position="16"/>
        <end position="52"/>
    </location>
</feature>
<keyword evidence="3" id="KW-1185">Reference proteome</keyword>
<dbReference type="AlphaFoldDB" id="A0A6G4ACR6"/>
<dbReference type="EMBL" id="JAAIKT010000010">
    <property type="protein sequence ID" value="NEW71008.1"/>
    <property type="molecule type" value="Genomic_DNA"/>
</dbReference>
<evidence type="ECO:0000259" key="1">
    <source>
        <dbReference type="Pfam" id="PF07508"/>
    </source>
</evidence>
<protein>
    <recommendedName>
        <fullName evidence="1">Recombinase domain-containing protein</fullName>
    </recommendedName>
</protein>
<dbReference type="RefSeq" id="WP_164426340.1">
    <property type="nucleotide sequence ID" value="NZ_JAAIKT010000010.1"/>
</dbReference>
<name>A0A6G4ACR6_9ACTN</name>
<organism evidence="2 3">
    <name type="scientific">Streptomyces rhizosphaericus</name>
    <dbReference type="NCBI Taxonomy" id="114699"/>
    <lineage>
        <taxon>Bacteria</taxon>
        <taxon>Bacillati</taxon>
        <taxon>Actinomycetota</taxon>
        <taxon>Actinomycetes</taxon>
        <taxon>Kitasatosporales</taxon>
        <taxon>Streptomycetaceae</taxon>
        <taxon>Streptomyces</taxon>
        <taxon>Streptomyces violaceusniger group</taxon>
    </lineage>
</organism>